<organism evidence="2 3">
    <name type="scientific">Oryzomonas rubra</name>
    <dbReference type="NCBI Taxonomy" id="2509454"/>
    <lineage>
        <taxon>Bacteria</taxon>
        <taxon>Pseudomonadati</taxon>
        <taxon>Thermodesulfobacteriota</taxon>
        <taxon>Desulfuromonadia</taxon>
        <taxon>Geobacterales</taxon>
        <taxon>Geobacteraceae</taxon>
        <taxon>Oryzomonas</taxon>
    </lineage>
</organism>
<sequence length="148" mass="16463">MQFEWWYWIIAGFCLIGLELAVPSFTIIWFGLGALVVGLLKVLWSGFPLAGQLFLWTVSSIGFTVMWFKYLKPKVSRTHSGQSKEGIVGEAGIIIRGTEDSYGRGTVRFRIAVLGADEWGCYADEVLQVGDSVRVVDIEGQVLKVTKI</sequence>
<dbReference type="InterPro" id="IPR012340">
    <property type="entry name" value="NA-bd_OB-fold"/>
</dbReference>
<accession>A0A5A9XSG2</accession>
<dbReference type="EMBL" id="SRSD01000001">
    <property type="protein sequence ID" value="KAA0895495.1"/>
    <property type="molecule type" value="Genomic_DNA"/>
</dbReference>
<evidence type="ECO:0000313" key="3">
    <source>
        <dbReference type="Proteomes" id="UP000324298"/>
    </source>
</evidence>
<proteinExistence type="predicted"/>
<dbReference type="OrthoDB" id="8536525at2"/>
<keyword evidence="3" id="KW-1185">Reference proteome</keyword>
<keyword evidence="1" id="KW-1133">Transmembrane helix</keyword>
<name>A0A5A9XSG2_9BACT</name>
<comment type="caution">
    <text evidence="2">The sequence shown here is derived from an EMBL/GenBank/DDBJ whole genome shotgun (WGS) entry which is preliminary data.</text>
</comment>
<dbReference type="Gene3D" id="2.40.50.140">
    <property type="entry name" value="Nucleic acid-binding proteins"/>
    <property type="match status" value="1"/>
</dbReference>
<gene>
    <name evidence="2" type="ORF">ET418_02430</name>
</gene>
<evidence type="ECO:0000256" key="1">
    <source>
        <dbReference type="SAM" id="Phobius"/>
    </source>
</evidence>
<dbReference type="PANTHER" id="PTHR33507:SF3">
    <property type="entry name" value="INNER MEMBRANE PROTEIN YBBJ"/>
    <property type="match status" value="1"/>
</dbReference>
<feature type="transmembrane region" description="Helical" evidence="1">
    <location>
        <begin position="6"/>
        <end position="22"/>
    </location>
</feature>
<keyword evidence="1" id="KW-0472">Membrane</keyword>
<dbReference type="Proteomes" id="UP000324298">
    <property type="component" value="Unassembled WGS sequence"/>
</dbReference>
<feature type="transmembrane region" description="Helical" evidence="1">
    <location>
        <begin position="53"/>
        <end position="71"/>
    </location>
</feature>
<dbReference type="AlphaFoldDB" id="A0A5A9XSG2"/>
<reference evidence="2 3" key="1">
    <citation type="submission" date="2019-04" db="EMBL/GenBank/DDBJ databases">
        <title>Geobacter ruber sp. nov., ferric-reducing bacteria isolated from paddy soil.</title>
        <authorList>
            <person name="Xu Z."/>
            <person name="Masuda Y."/>
            <person name="Itoh H."/>
            <person name="Senoo K."/>
        </authorList>
    </citation>
    <scope>NUCLEOTIDE SEQUENCE [LARGE SCALE GENOMIC DNA]</scope>
    <source>
        <strain evidence="2 3">Red88</strain>
    </source>
</reference>
<evidence type="ECO:0000313" key="2">
    <source>
        <dbReference type="EMBL" id="KAA0895495.1"/>
    </source>
</evidence>
<dbReference type="SUPFAM" id="SSF141322">
    <property type="entry name" value="NfeD domain-like"/>
    <property type="match status" value="1"/>
</dbReference>
<dbReference type="InterPro" id="IPR052165">
    <property type="entry name" value="Membrane_assoc_protease"/>
</dbReference>
<keyword evidence="1" id="KW-0812">Transmembrane</keyword>
<protein>
    <submittedName>
        <fullName evidence="2">NfeD family protein</fullName>
    </submittedName>
</protein>
<dbReference type="PANTHER" id="PTHR33507">
    <property type="entry name" value="INNER MEMBRANE PROTEIN YBBJ"/>
    <property type="match status" value="1"/>
</dbReference>
<dbReference type="GO" id="GO:0005886">
    <property type="term" value="C:plasma membrane"/>
    <property type="evidence" value="ECO:0007669"/>
    <property type="project" value="TreeGrafter"/>
</dbReference>